<dbReference type="KEGG" id="ams:AMIS_48240"/>
<keyword evidence="4" id="KW-1185">Reference proteome</keyword>
<evidence type="ECO:0000256" key="2">
    <source>
        <dbReference type="SAM" id="Phobius"/>
    </source>
</evidence>
<name>I0HAK7_ACTM4</name>
<dbReference type="PATRIC" id="fig|512565.3.peg.4811"/>
<evidence type="ECO:0000256" key="1">
    <source>
        <dbReference type="SAM" id="MobiDB-lite"/>
    </source>
</evidence>
<dbReference type="EMBL" id="AP012319">
    <property type="protein sequence ID" value="BAL90044.1"/>
    <property type="molecule type" value="Genomic_DNA"/>
</dbReference>
<dbReference type="HOGENOM" id="CLU_084789_0_0_11"/>
<dbReference type="AlphaFoldDB" id="I0HAK7"/>
<reference evidence="3 4" key="1">
    <citation type="submission" date="2012-02" db="EMBL/GenBank/DDBJ databases">
        <title>Complete genome sequence of Actinoplanes missouriensis 431 (= NBRC 102363).</title>
        <authorList>
            <person name="Ohnishi Y."/>
            <person name="Ishikawa J."/>
            <person name="Sekine M."/>
            <person name="Hosoyama A."/>
            <person name="Harada T."/>
            <person name="Narita H."/>
            <person name="Hata T."/>
            <person name="Konno Y."/>
            <person name="Tutikane K."/>
            <person name="Fujita N."/>
            <person name="Horinouchi S."/>
            <person name="Hayakawa M."/>
        </authorList>
    </citation>
    <scope>NUCLEOTIDE SEQUENCE [LARGE SCALE GENOMIC DNA]</scope>
    <source>
        <strain evidence="4">ATCC 14538 / DSM 43046 / CBS 188.64 / JCM 3121 / NBRC 102363 / NCIMB 12654 / NRRL B-3342 / UNCC 431</strain>
    </source>
</reference>
<organism evidence="3 4">
    <name type="scientific">Actinoplanes missouriensis (strain ATCC 14538 / DSM 43046 / CBS 188.64 / JCM 3121 / NBRC 102363 / NCIMB 12654 / NRRL B-3342 / UNCC 431)</name>
    <dbReference type="NCBI Taxonomy" id="512565"/>
    <lineage>
        <taxon>Bacteria</taxon>
        <taxon>Bacillati</taxon>
        <taxon>Actinomycetota</taxon>
        <taxon>Actinomycetes</taxon>
        <taxon>Micromonosporales</taxon>
        <taxon>Micromonosporaceae</taxon>
        <taxon>Actinoplanes</taxon>
    </lineage>
</organism>
<evidence type="ECO:0000313" key="3">
    <source>
        <dbReference type="EMBL" id="BAL90044.1"/>
    </source>
</evidence>
<proteinExistence type="predicted"/>
<dbReference type="RefSeq" id="WP_014444933.1">
    <property type="nucleotide sequence ID" value="NC_017093.1"/>
</dbReference>
<feature type="region of interest" description="Disordered" evidence="1">
    <location>
        <begin position="67"/>
        <end position="99"/>
    </location>
</feature>
<keyword evidence="2" id="KW-0812">Transmembrane</keyword>
<dbReference type="STRING" id="512565.AMIS_48240"/>
<keyword evidence="2" id="KW-0472">Membrane</keyword>
<protein>
    <submittedName>
        <fullName evidence="3">Uncharacterized protein</fullName>
    </submittedName>
</protein>
<accession>I0HAK7</accession>
<evidence type="ECO:0000313" key="4">
    <source>
        <dbReference type="Proteomes" id="UP000007882"/>
    </source>
</evidence>
<dbReference type="Proteomes" id="UP000007882">
    <property type="component" value="Chromosome"/>
</dbReference>
<gene>
    <name evidence="3" type="ordered locus">AMIS_48240</name>
</gene>
<feature type="transmembrane region" description="Helical" evidence="2">
    <location>
        <begin position="36"/>
        <end position="58"/>
    </location>
</feature>
<sequence>MSDRTPPEKPGKELVLRREPDVPAMLLADKRSWREYAAPGLVIFLGVLAVIAFGLVVVTRGGDEPQPAGTAPALGGLGDPNAAQLPIPLQSPSPSPSFAPVDTIAIERSAVPERVNLTAEGTIDWVHWGEQGTYALERNANGGFAILEGTPGPSRARHTLSPEKYRWTGGSPLASASGVTSGVRACDAGSGFTLSAPAGTRDSTLRLYVGLVSGSGSLEVKLSTGGKVVRDRWEQTGTSMETAVYTVSYTATGTGKISLKWITDESFSEDCGGVALQAATLS</sequence>
<keyword evidence="2" id="KW-1133">Transmembrane helix</keyword>